<dbReference type="PANTHER" id="PTHR43130:SF3">
    <property type="entry name" value="HTH-TYPE TRANSCRIPTIONAL REGULATOR RV1931C"/>
    <property type="match status" value="1"/>
</dbReference>
<dbReference type="InterPro" id="IPR029062">
    <property type="entry name" value="Class_I_gatase-like"/>
</dbReference>
<dbReference type="Pfam" id="PF12833">
    <property type="entry name" value="HTH_18"/>
    <property type="match status" value="1"/>
</dbReference>
<dbReference type="Proteomes" id="UP000307706">
    <property type="component" value="Unassembled WGS sequence"/>
</dbReference>
<evidence type="ECO:0000259" key="3">
    <source>
        <dbReference type="PROSITE" id="PS01124"/>
    </source>
</evidence>
<dbReference type="InterPro" id="IPR002818">
    <property type="entry name" value="DJ-1/PfpI"/>
</dbReference>
<feature type="domain" description="HTH araC/xylS-type" evidence="3">
    <location>
        <begin position="219"/>
        <end position="317"/>
    </location>
</feature>
<protein>
    <submittedName>
        <fullName evidence="5">Transcriptional regulator</fullName>
    </submittedName>
</protein>
<dbReference type="Gene3D" id="3.40.50.880">
    <property type="match status" value="1"/>
</dbReference>
<reference evidence="5" key="3">
    <citation type="submission" date="2019-09" db="EMBL/GenBank/DDBJ databases">
        <title>Co-occurence of chitin degradation, pigmentation and bioactivity in marine Pseudoalteromonas.</title>
        <authorList>
            <person name="Sonnenschein E.C."/>
            <person name="Bech P.K."/>
        </authorList>
    </citation>
    <scope>NUCLEOTIDE SEQUENCE</scope>
    <source>
        <strain evidence="5">S2231</strain>
        <strain evidence="4">S2233</strain>
    </source>
</reference>
<dbReference type="SUPFAM" id="SSF52317">
    <property type="entry name" value="Class I glutamine amidotransferase-like"/>
    <property type="match status" value="1"/>
</dbReference>
<keyword evidence="6" id="KW-1185">Reference proteome</keyword>
<gene>
    <name evidence="5" type="ORF">CWB96_13280</name>
    <name evidence="4" type="ORF">CWB97_01510</name>
</gene>
<dbReference type="Pfam" id="PF01965">
    <property type="entry name" value="DJ-1_PfpI"/>
    <property type="match status" value="1"/>
</dbReference>
<dbReference type="SMART" id="SM00342">
    <property type="entry name" value="HTH_ARAC"/>
    <property type="match status" value="1"/>
</dbReference>
<comment type="caution">
    <text evidence="5">The sequence shown here is derived from an EMBL/GenBank/DDBJ whole genome shotgun (WGS) entry which is preliminary data.</text>
</comment>
<dbReference type="Proteomes" id="UP000305730">
    <property type="component" value="Unassembled WGS sequence"/>
</dbReference>
<dbReference type="AlphaFoldDB" id="A0A5S3XML1"/>
<dbReference type="GO" id="GO:0043565">
    <property type="term" value="F:sequence-specific DNA binding"/>
    <property type="evidence" value="ECO:0007669"/>
    <property type="project" value="InterPro"/>
</dbReference>
<sequence>MTHSYTNFYFVLLAQTLPLDFAGPLQVLLEAKRQGVKLDIRYVSASNSLELDGGLQLQALSALPSKLNDNDVLILPGCNNAFHTFDNAQSKQVVEWLKTTVTNQTVLTICSGAILAARAGLLKHKYYTTHYQLIEKMRVAFPECKVLENRIFVDDKNILSSAGISSGIDMALYFVASRFGEKISASIAQEMLVYFRRTGHEPQLSAWLKHRNHMHQAIHIVQDTICENVAENFTNKALAALVFVSERQLSRLFSMHLGLTIGEYTSQIKVARAKELLQKSTHTIEVIAQQCGYSSSRHFRRAWTKYERSTPQVFRQNHREPE</sequence>
<dbReference type="PROSITE" id="PS01124">
    <property type="entry name" value="HTH_ARAC_FAMILY_2"/>
    <property type="match status" value="1"/>
</dbReference>
<evidence type="ECO:0000256" key="2">
    <source>
        <dbReference type="ARBA" id="ARBA00023163"/>
    </source>
</evidence>
<reference evidence="6 7" key="2">
    <citation type="submission" date="2019-06" db="EMBL/GenBank/DDBJ databases">
        <title>Co-occurence of chitin degradation, pigmentation and bioactivity in marine Pseudoalteromonas.</title>
        <authorList>
            <person name="Sonnenschein E.C."/>
            <person name="Bech P.K."/>
        </authorList>
    </citation>
    <scope>NUCLEOTIDE SEQUENCE [LARGE SCALE GENOMIC DNA]</scope>
    <source>
        <strain evidence="7">S2231</strain>
        <strain evidence="6">S2233</strain>
    </source>
</reference>
<dbReference type="InterPro" id="IPR018060">
    <property type="entry name" value="HTH_AraC"/>
</dbReference>
<dbReference type="InterPro" id="IPR009057">
    <property type="entry name" value="Homeodomain-like_sf"/>
</dbReference>
<evidence type="ECO:0000313" key="5">
    <source>
        <dbReference type="EMBL" id="TMP57586.1"/>
    </source>
</evidence>
<accession>A0A5S3XML1</accession>
<evidence type="ECO:0000313" key="4">
    <source>
        <dbReference type="EMBL" id="TMP46565.1"/>
    </source>
</evidence>
<organism evidence="5 7">
    <name type="scientific">Pseudoalteromonas citrea</name>
    <dbReference type="NCBI Taxonomy" id="43655"/>
    <lineage>
        <taxon>Bacteria</taxon>
        <taxon>Pseudomonadati</taxon>
        <taxon>Pseudomonadota</taxon>
        <taxon>Gammaproteobacteria</taxon>
        <taxon>Alteromonadales</taxon>
        <taxon>Pseudoalteromonadaceae</taxon>
        <taxon>Pseudoalteromonas</taxon>
    </lineage>
</organism>
<keyword evidence="1" id="KW-0805">Transcription regulation</keyword>
<dbReference type="InterPro" id="IPR052158">
    <property type="entry name" value="INH-QAR"/>
</dbReference>
<dbReference type="OrthoDB" id="9803764at2"/>
<dbReference type="PANTHER" id="PTHR43130">
    <property type="entry name" value="ARAC-FAMILY TRANSCRIPTIONAL REGULATOR"/>
    <property type="match status" value="1"/>
</dbReference>
<name>A0A5S3XML1_9GAMM</name>
<dbReference type="EMBL" id="PNCK01000006">
    <property type="protein sequence ID" value="TMP46565.1"/>
    <property type="molecule type" value="Genomic_DNA"/>
</dbReference>
<keyword evidence="2" id="KW-0804">Transcription</keyword>
<evidence type="ECO:0000313" key="6">
    <source>
        <dbReference type="Proteomes" id="UP000305730"/>
    </source>
</evidence>
<proteinExistence type="predicted"/>
<dbReference type="GO" id="GO:0003700">
    <property type="term" value="F:DNA-binding transcription factor activity"/>
    <property type="evidence" value="ECO:0007669"/>
    <property type="project" value="InterPro"/>
</dbReference>
<dbReference type="Gene3D" id="1.10.10.60">
    <property type="entry name" value="Homeodomain-like"/>
    <property type="match status" value="2"/>
</dbReference>
<dbReference type="SUPFAM" id="SSF46689">
    <property type="entry name" value="Homeodomain-like"/>
    <property type="match status" value="2"/>
</dbReference>
<dbReference type="EMBL" id="PNCL01000068">
    <property type="protein sequence ID" value="TMP57586.1"/>
    <property type="molecule type" value="Genomic_DNA"/>
</dbReference>
<evidence type="ECO:0000256" key="1">
    <source>
        <dbReference type="ARBA" id="ARBA00023015"/>
    </source>
</evidence>
<dbReference type="RefSeq" id="WP_138594440.1">
    <property type="nucleotide sequence ID" value="NZ_PNCK01000006.1"/>
</dbReference>
<evidence type="ECO:0000313" key="7">
    <source>
        <dbReference type="Proteomes" id="UP000307706"/>
    </source>
</evidence>
<reference evidence="6 7" key="1">
    <citation type="submission" date="2017-12" db="EMBL/GenBank/DDBJ databases">
        <authorList>
            <person name="Paulsen S."/>
            <person name="Gram L.K."/>
        </authorList>
    </citation>
    <scope>NUCLEOTIDE SEQUENCE [LARGE SCALE GENOMIC DNA]</scope>
    <source>
        <strain evidence="5 7">S2231</strain>
        <strain evidence="4 6">S2233</strain>
    </source>
</reference>